<feature type="region of interest" description="Disordered" evidence="1">
    <location>
        <begin position="156"/>
        <end position="201"/>
    </location>
</feature>
<proteinExistence type="predicted"/>
<dbReference type="AlphaFoldDB" id="A0A8H8BTS7"/>
<feature type="region of interest" description="Disordered" evidence="1">
    <location>
        <begin position="305"/>
        <end position="345"/>
    </location>
</feature>
<sequence length="345" mass="38049">MKRLCFKGLPRPAARVLHPDHELHSCMLLPEAGPAVFKSKTSPRFRVHLSLSSALLQKTLFIPETYRLVNCNLLPDFRSTLRVCLRFEVEPRILQMAPASNEEQFKFLISCIRYSNNGKVDFTQVAKECKIVSKGAAAKRYERMMRAHGIAPNAATVKSAPRSFKTERTETTPSSSSPIAKKRKTDPFLEDNTSADDDEGFGSVKIEPVVLKEEQLVVKEEEERKHQPGQLSLDEAATLMQYYDTPTQYAGLGMGMGIDDGYNGGYTGGHDYGSSMSATSMAGSSLGGLYNMESQHPYGFSSPSSYGNAGVGGMQSSEPQRMSYKPLMQYSSDEQGRADSPVIVE</sequence>
<comment type="caution">
    <text evidence="3">The sequence shown here is derived from an EMBL/GenBank/DDBJ whole genome shotgun (WGS) entry which is preliminary data.</text>
</comment>
<dbReference type="OrthoDB" id="5353914at2759"/>
<organism evidence="3 4">
    <name type="scientific">Cadophora malorum</name>
    <dbReference type="NCBI Taxonomy" id="108018"/>
    <lineage>
        <taxon>Eukaryota</taxon>
        <taxon>Fungi</taxon>
        <taxon>Dikarya</taxon>
        <taxon>Ascomycota</taxon>
        <taxon>Pezizomycotina</taxon>
        <taxon>Leotiomycetes</taxon>
        <taxon>Helotiales</taxon>
        <taxon>Ploettnerulaceae</taxon>
        <taxon>Cadophora</taxon>
    </lineage>
</organism>
<reference evidence="3" key="1">
    <citation type="submission" date="2021-02" db="EMBL/GenBank/DDBJ databases">
        <title>Genome sequence Cadophora malorum strain M34.</title>
        <authorList>
            <person name="Stefanovic E."/>
            <person name="Vu D."/>
            <person name="Scully C."/>
            <person name="Dijksterhuis J."/>
            <person name="Roader J."/>
            <person name="Houbraken J."/>
        </authorList>
    </citation>
    <scope>NUCLEOTIDE SEQUENCE</scope>
    <source>
        <strain evidence="3">M34</strain>
    </source>
</reference>
<evidence type="ECO:0000256" key="1">
    <source>
        <dbReference type="SAM" id="MobiDB-lite"/>
    </source>
</evidence>
<evidence type="ECO:0000313" key="4">
    <source>
        <dbReference type="Proteomes" id="UP000664132"/>
    </source>
</evidence>
<keyword evidence="4" id="KW-1185">Reference proteome</keyword>
<gene>
    <name evidence="3" type="ORF">IFR04_003411</name>
</gene>
<protein>
    <recommendedName>
        <fullName evidence="2">Myb-like DNA-binding domain-containing protein</fullName>
    </recommendedName>
</protein>
<evidence type="ECO:0000313" key="3">
    <source>
        <dbReference type="EMBL" id="KAG4423444.1"/>
    </source>
</evidence>
<dbReference type="Pfam" id="PF22980">
    <property type="entry name" value="Myb_DNA-bind_8"/>
    <property type="match status" value="1"/>
</dbReference>
<dbReference type="InterPro" id="IPR054505">
    <property type="entry name" value="Myb_DNA-bind_8"/>
</dbReference>
<evidence type="ECO:0000259" key="2">
    <source>
        <dbReference type="Pfam" id="PF22980"/>
    </source>
</evidence>
<dbReference type="Proteomes" id="UP000664132">
    <property type="component" value="Unassembled WGS sequence"/>
</dbReference>
<name>A0A8H8BTS7_9HELO</name>
<accession>A0A8H8BTS7</accession>
<feature type="domain" description="Myb-like DNA-binding" evidence="2">
    <location>
        <begin position="102"/>
        <end position="149"/>
    </location>
</feature>
<dbReference type="EMBL" id="JAFJYH010000034">
    <property type="protein sequence ID" value="KAG4423444.1"/>
    <property type="molecule type" value="Genomic_DNA"/>
</dbReference>